<dbReference type="Proteomes" id="UP000017836">
    <property type="component" value="Unassembled WGS sequence"/>
</dbReference>
<dbReference type="EMBL" id="KI394680">
    <property type="protein sequence ID" value="ERN01890.1"/>
    <property type="molecule type" value="Genomic_DNA"/>
</dbReference>
<protein>
    <submittedName>
        <fullName evidence="1">Uncharacterized protein</fullName>
    </submittedName>
</protein>
<gene>
    <name evidence="1" type="ORF">AMTR_s00089p00152010</name>
</gene>
<sequence length="71" mass="7912">MDQVLRHYVSVLRQWNTLESQRTDTVYVHSGSGSGAPALRKCTQAVEHSGVTVLRHCVCALRQWIRCSGTA</sequence>
<name>W1P4K6_AMBTC</name>
<keyword evidence="2" id="KW-1185">Reference proteome</keyword>
<accession>W1P4K6</accession>
<reference evidence="2" key="1">
    <citation type="journal article" date="2013" name="Science">
        <title>The Amborella genome and the evolution of flowering plants.</title>
        <authorList>
            <consortium name="Amborella Genome Project"/>
        </authorList>
    </citation>
    <scope>NUCLEOTIDE SEQUENCE [LARGE SCALE GENOMIC DNA]</scope>
</reference>
<evidence type="ECO:0000313" key="1">
    <source>
        <dbReference type="EMBL" id="ERN01890.1"/>
    </source>
</evidence>
<dbReference type="Gramene" id="ERN01890">
    <property type="protein sequence ID" value="ERN01890"/>
    <property type="gene ID" value="AMTR_s00089p00152010"/>
</dbReference>
<proteinExistence type="predicted"/>
<dbReference type="HOGENOM" id="CLU_182504_0_0_1"/>
<evidence type="ECO:0000313" key="2">
    <source>
        <dbReference type="Proteomes" id="UP000017836"/>
    </source>
</evidence>
<dbReference type="AlphaFoldDB" id="W1P4K6"/>
<organism evidence="1 2">
    <name type="scientific">Amborella trichopoda</name>
    <dbReference type="NCBI Taxonomy" id="13333"/>
    <lineage>
        <taxon>Eukaryota</taxon>
        <taxon>Viridiplantae</taxon>
        <taxon>Streptophyta</taxon>
        <taxon>Embryophyta</taxon>
        <taxon>Tracheophyta</taxon>
        <taxon>Spermatophyta</taxon>
        <taxon>Magnoliopsida</taxon>
        <taxon>Amborellales</taxon>
        <taxon>Amborellaceae</taxon>
        <taxon>Amborella</taxon>
    </lineage>
</organism>